<evidence type="ECO:0000256" key="3">
    <source>
        <dbReference type="ARBA" id="ARBA00022475"/>
    </source>
</evidence>
<feature type="transmembrane region" description="Helical" evidence="9">
    <location>
        <begin position="312"/>
        <end position="331"/>
    </location>
</feature>
<evidence type="ECO:0000256" key="2">
    <source>
        <dbReference type="ARBA" id="ARBA00022448"/>
    </source>
</evidence>
<proteinExistence type="predicted"/>
<dbReference type="InterPro" id="IPR003352">
    <property type="entry name" value="PTS_EIIC"/>
</dbReference>
<evidence type="ECO:0000256" key="9">
    <source>
        <dbReference type="SAM" id="Phobius"/>
    </source>
</evidence>
<protein>
    <recommendedName>
        <fullName evidence="10">Phosphotransferase system EIIC domain-containing protein</fullName>
    </recommendedName>
</protein>
<dbReference type="Proteomes" id="UP001470230">
    <property type="component" value="Unassembled WGS sequence"/>
</dbReference>
<keyword evidence="3" id="KW-1003">Cell membrane</keyword>
<name>A0ABR2KA80_9EUKA</name>
<feature type="transmembrane region" description="Helical" evidence="9">
    <location>
        <begin position="125"/>
        <end position="141"/>
    </location>
</feature>
<evidence type="ECO:0000256" key="8">
    <source>
        <dbReference type="SAM" id="MobiDB-lite"/>
    </source>
</evidence>
<gene>
    <name evidence="11" type="ORF">M9Y10_038442</name>
</gene>
<evidence type="ECO:0000256" key="4">
    <source>
        <dbReference type="ARBA" id="ARBA00022597"/>
    </source>
</evidence>
<feature type="transmembrane region" description="Helical" evidence="9">
    <location>
        <begin position="366"/>
        <end position="385"/>
    </location>
</feature>
<feature type="domain" description="Phosphotransferase system EIIC" evidence="10">
    <location>
        <begin position="64"/>
        <end position="401"/>
    </location>
</feature>
<evidence type="ECO:0000256" key="5">
    <source>
        <dbReference type="ARBA" id="ARBA00022692"/>
    </source>
</evidence>
<reference evidence="11 12" key="1">
    <citation type="submission" date="2024-04" db="EMBL/GenBank/DDBJ databases">
        <title>Tritrichomonas musculus Genome.</title>
        <authorList>
            <person name="Alves-Ferreira E."/>
            <person name="Grigg M."/>
            <person name="Lorenzi H."/>
            <person name="Galac M."/>
        </authorList>
    </citation>
    <scope>NUCLEOTIDE SEQUENCE [LARGE SCALE GENOMIC DNA]</scope>
    <source>
        <strain evidence="11 12">EAF2021</strain>
    </source>
</reference>
<sequence>MDSSKEDSINLNSNQEEEDYAQSLSDTETPYAESEGKEKEQELTCFQKTWKWVKWFMNRYFIVALTGMSQGLFVTLIAGTIVKQFGKLFGEKTRGGSMFIDAGNIASLLTGAGIGAGIAKSLGSSNLVIFSTIVSGVMGAFSDKFIDRNWIVQGKVAVGPGNPIGSYINSVIGCEIGNLVVRLHTRLDILLVPLFVIISSIGGAYVCWPFRTAGTYIADGIAYAMDEQPIIMSIVMSVWIGLLLTLPTSSAATCISLQIRGLAGGAACAGCCSHMIGFAVASFRENGWSGLISQGIGTSMIQIPNLVRHPLIIIPEVITSIIMGPIAAMAFKLETDSTGSGMGTAGLVGLFATVEGSSGKIPAWRIGVGIALCHFVLPAILNIAISEFMRWRGWIKLGDQKLEV</sequence>
<dbReference type="Pfam" id="PF13303">
    <property type="entry name" value="PTS_EIIC_2"/>
    <property type="match status" value="1"/>
</dbReference>
<keyword evidence="2" id="KW-0813">Transport</keyword>
<keyword evidence="5 9" id="KW-0812">Transmembrane</keyword>
<evidence type="ECO:0000313" key="12">
    <source>
        <dbReference type="Proteomes" id="UP001470230"/>
    </source>
</evidence>
<comment type="subcellular location">
    <subcellularLocation>
        <location evidence="1">Cell membrane</location>
        <topology evidence="1">Multi-pass membrane protein</topology>
    </subcellularLocation>
</comment>
<accession>A0ABR2KA80</accession>
<feature type="transmembrane region" description="Helical" evidence="9">
    <location>
        <begin position="230"/>
        <end position="249"/>
    </location>
</feature>
<feature type="transmembrane region" description="Helical" evidence="9">
    <location>
        <begin position="60"/>
        <end position="82"/>
    </location>
</feature>
<evidence type="ECO:0000256" key="1">
    <source>
        <dbReference type="ARBA" id="ARBA00004651"/>
    </source>
</evidence>
<evidence type="ECO:0000256" key="6">
    <source>
        <dbReference type="ARBA" id="ARBA00022989"/>
    </source>
</evidence>
<keyword evidence="6 9" id="KW-1133">Transmembrane helix</keyword>
<keyword evidence="7 9" id="KW-0472">Membrane</keyword>
<dbReference type="EMBL" id="JAPFFF010000006">
    <property type="protein sequence ID" value="KAK8887402.1"/>
    <property type="molecule type" value="Genomic_DNA"/>
</dbReference>
<feature type="transmembrane region" description="Helical" evidence="9">
    <location>
        <begin position="189"/>
        <end position="210"/>
    </location>
</feature>
<keyword evidence="12" id="KW-1185">Reference proteome</keyword>
<evidence type="ECO:0000313" key="11">
    <source>
        <dbReference type="EMBL" id="KAK8887402.1"/>
    </source>
</evidence>
<feature type="transmembrane region" description="Helical" evidence="9">
    <location>
        <begin position="261"/>
        <end position="283"/>
    </location>
</feature>
<comment type="caution">
    <text evidence="11">The sequence shown here is derived from an EMBL/GenBank/DDBJ whole genome shotgun (WGS) entry which is preliminary data.</text>
</comment>
<keyword evidence="4" id="KW-0762">Sugar transport</keyword>
<organism evidence="11 12">
    <name type="scientific">Tritrichomonas musculus</name>
    <dbReference type="NCBI Taxonomy" id="1915356"/>
    <lineage>
        <taxon>Eukaryota</taxon>
        <taxon>Metamonada</taxon>
        <taxon>Parabasalia</taxon>
        <taxon>Tritrichomonadida</taxon>
        <taxon>Tritrichomonadidae</taxon>
        <taxon>Tritrichomonas</taxon>
    </lineage>
</organism>
<feature type="region of interest" description="Disordered" evidence="8">
    <location>
        <begin position="1"/>
        <end position="38"/>
    </location>
</feature>
<evidence type="ECO:0000256" key="7">
    <source>
        <dbReference type="ARBA" id="ARBA00023136"/>
    </source>
</evidence>
<evidence type="ECO:0000259" key="10">
    <source>
        <dbReference type="Pfam" id="PF13303"/>
    </source>
</evidence>
<feature type="transmembrane region" description="Helical" evidence="9">
    <location>
        <begin position="102"/>
        <end position="119"/>
    </location>
</feature>